<evidence type="ECO:0000313" key="1">
    <source>
        <dbReference type="EnsemblPlants" id="MELO3C033756.2.1"/>
    </source>
</evidence>
<organism evidence="1">
    <name type="scientific">Cucumis melo</name>
    <name type="common">Muskmelon</name>
    <dbReference type="NCBI Taxonomy" id="3656"/>
    <lineage>
        <taxon>Eukaryota</taxon>
        <taxon>Viridiplantae</taxon>
        <taxon>Streptophyta</taxon>
        <taxon>Embryophyta</taxon>
        <taxon>Tracheophyta</taxon>
        <taxon>Spermatophyta</taxon>
        <taxon>Magnoliopsida</taxon>
        <taxon>eudicotyledons</taxon>
        <taxon>Gunneridae</taxon>
        <taxon>Pentapetalae</taxon>
        <taxon>rosids</taxon>
        <taxon>fabids</taxon>
        <taxon>Cucurbitales</taxon>
        <taxon>Cucurbitaceae</taxon>
        <taxon>Benincaseae</taxon>
        <taxon>Cucumis</taxon>
    </lineage>
</organism>
<dbReference type="EnsemblPlants" id="MELO3C033756.2.1">
    <property type="protein sequence ID" value="MELO3C033756.2.1"/>
    <property type="gene ID" value="MELO3C033756.2"/>
</dbReference>
<dbReference type="Gramene" id="MELO3C033756.2.1">
    <property type="protein sequence ID" value="MELO3C033756.2.1"/>
    <property type="gene ID" value="MELO3C033756.2"/>
</dbReference>
<dbReference type="AlphaFoldDB" id="A0A9I9EI42"/>
<accession>A0A9I9EI42</accession>
<proteinExistence type="predicted"/>
<reference evidence="1" key="1">
    <citation type="submission" date="2023-03" db="UniProtKB">
        <authorList>
            <consortium name="EnsemblPlants"/>
        </authorList>
    </citation>
    <scope>IDENTIFICATION</scope>
</reference>
<name>A0A9I9EI42_CUCME</name>
<protein>
    <submittedName>
        <fullName evidence="1">Uncharacterized protein</fullName>
    </submittedName>
</protein>
<sequence>FTVIKDLIKNKIFLAGSELSTPKDIVRYIRAEHGLSIFYQIAWRAREAALDEIHGSPEDSYKMIPQFVYILKLNKPCILAI</sequence>